<keyword evidence="5" id="KW-0408">Iron</keyword>
<dbReference type="GO" id="GO:0005506">
    <property type="term" value="F:iron ion binding"/>
    <property type="evidence" value="ECO:0007669"/>
    <property type="project" value="InterPro"/>
</dbReference>
<keyword evidence="2" id="KW-0349">Heme</keyword>
<gene>
    <name evidence="7" type="ORF">UFOPK3605_00334</name>
    <name evidence="8" type="ORF">UFOPK3897_01173</name>
    <name evidence="9" type="ORF">UFOPK4121_01265</name>
</gene>
<keyword evidence="3" id="KW-0479">Metal-binding</keyword>
<dbReference type="InterPro" id="IPR001128">
    <property type="entry name" value="Cyt_P450"/>
</dbReference>
<sequence>MNIDIYDPDIYASATPYDDFALLRRDFPVYQQIMPNGSFYWAVTRYADVVEVSRQPEKFSAEVGGVILEDQSAEQLEQSKNMLLMMDPPRHSKVRKTIYPYFRPGEISRLEDRIREICIEILTVGLARKTVEFVHDLAAQLPAQILGELMGIPPEDRAQINHWAEIMIGSQDPDINPSASNAAEKTLSPNEGSIAMAMYGMEFARSRRESNQSDRDSDLGDLLLATQVDGRSMTDLEFAYFFVQLVTAGNDTTRTMISSGLLTLIEHPDQLAALRENPHLCGSALEEILRYSPPLHYFRRTATADTQISEQVIKAGEKVALMYSSANRDEAVFSCPDEFDITRNPNAHLSFGIGEHFCLGVHLARMEGRVFLEEMLNLWPKIELAGAPKRQRSNLNNALKSLPIRVAGA</sequence>
<dbReference type="InterPro" id="IPR002397">
    <property type="entry name" value="Cyt_P450_B"/>
</dbReference>
<dbReference type="EMBL" id="CAFBPQ010000047">
    <property type="protein sequence ID" value="CAB5029918.1"/>
    <property type="molecule type" value="Genomic_DNA"/>
</dbReference>
<evidence type="ECO:0000256" key="2">
    <source>
        <dbReference type="ARBA" id="ARBA00022617"/>
    </source>
</evidence>
<evidence type="ECO:0000256" key="1">
    <source>
        <dbReference type="ARBA" id="ARBA00010617"/>
    </source>
</evidence>
<dbReference type="Gene3D" id="1.10.630.10">
    <property type="entry name" value="Cytochrome P450"/>
    <property type="match status" value="1"/>
</dbReference>
<dbReference type="Pfam" id="PF00067">
    <property type="entry name" value="p450"/>
    <property type="match status" value="1"/>
</dbReference>
<dbReference type="PRINTS" id="PR00385">
    <property type="entry name" value="P450"/>
</dbReference>
<comment type="similarity">
    <text evidence="1">Belongs to the cytochrome P450 family.</text>
</comment>
<dbReference type="InterPro" id="IPR017972">
    <property type="entry name" value="Cyt_P450_CS"/>
</dbReference>
<evidence type="ECO:0000313" key="9">
    <source>
        <dbReference type="EMBL" id="CAB5029918.1"/>
    </source>
</evidence>
<keyword evidence="6" id="KW-0503">Monooxygenase</keyword>
<dbReference type="SUPFAM" id="SSF48264">
    <property type="entry name" value="Cytochrome P450"/>
    <property type="match status" value="1"/>
</dbReference>
<name>A0A6J7MMR9_9ZZZZ</name>
<dbReference type="EMBL" id="CAFBMM010000007">
    <property type="protein sequence ID" value="CAB4898295.1"/>
    <property type="molecule type" value="Genomic_DNA"/>
</dbReference>
<organism evidence="8">
    <name type="scientific">freshwater metagenome</name>
    <dbReference type="NCBI Taxonomy" id="449393"/>
    <lineage>
        <taxon>unclassified sequences</taxon>
        <taxon>metagenomes</taxon>
        <taxon>ecological metagenomes</taxon>
    </lineage>
</organism>
<evidence type="ECO:0000256" key="3">
    <source>
        <dbReference type="ARBA" id="ARBA00022723"/>
    </source>
</evidence>
<dbReference type="GO" id="GO:0036199">
    <property type="term" value="F:cholest-4-en-3-one 26-monooxygenase activity"/>
    <property type="evidence" value="ECO:0007669"/>
    <property type="project" value="TreeGrafter"/>
</dbReference>
<dbReference type="PANTHER" id="PTHR46696">
    <property type="entry name" value="P450, PUTATIVE (EUROFUNG)-RELATED"/>
    <property type="match status" value="1"/>
</dbReference>
<dbReference type="PRINTS" id="PR00359">
    <property type="entry name" value="BP450"/>
</dbReference>
<protein>
    <submittedName>
        <fullName evidence="8">Unannotated protein</fullName>
    </submittedName>
</protein>
<evidence type="ECO:0000256" key="5">
    <source>
        <dbReference type="ARBA" id="ARBA00023004"/>
    </source>
</evidence>
<keyword evidence="4" id="KW-0560">Oxidoreductase</keyword>
<accession>A0A6J7MMR9</accession>
<evidence type="ECO:0000256" key="4">
    <source>
        <dbReference type="ARBA" id="ARBA00023002"/>
    </source>
</evidence>
<dbReference type="AlphaFoldDB" id="A0A6J7MMR9"/>
<dbReference type="GO" id="GO:0006707">
    <property type="term" value="P:cholesterol catabolic process"/>
    <property type="evidence" value="ECO:0007669"/>
    <property type="project" value="TreeGrafter"/>
</dbReference>
<dbReference type="GO" id="GO:0020037">
    <property type="term" value="F:heme binding"/>
    <property type="evidence" value="ECO:0007669"/>
    <property type="project" value="InterPro"/>
</dbReference>
<dbReference type="EMBL" id="CAFBOF010000028">
    <property type="protein sequence ID" value="CAB4982037.1"/>
    <property type="molecule type" value="Genomic_DNA"/>
</dbReference>
<evidence type="ECO:0000313" key="7">
    <source>
        <dbReference type="EMBL" id="CAB4898295.1"/>
    </source>
</evidence>
<dbReference type="PROSITE" id="PS00086">
    <property type="entry name" value="CYTOCHROME_P450"/>
    <property type="match status" value="1"/>
</dbReference>
<evidence type="ECO:0000256" key="6">
    <source>
        <dbReference type="ARBA" id="ARBA00023033"/>
    </source>
</evidence>
<dbReference type="GO" id="GO:0008395">
    <property type="term" value="F:steroid hydroxylase activity"/>
    <property type="evidence" value="ECO:0007669"/>
    <property type="project" value="TreeGrafter"/>
</dbReference>
<dbReference type="CDD" id="cd11033">
    <property type="entry name" value="CYP142-like"/>
    <property type="match status" value="1"/>
</dbReference>
<evidence type="ECO:0000313" key="8">
    <source>
        <dbReference type="EMBL" id="CAB4982037.1"/>
    </source>
</evidence>
<proteinExistence type="inferred from homology"/>
<dbReference type="FunFam" id="1.10.630.10:FF:000018">
    <property type="entry name" value="Cytochrome P450 monooxygenase"/>
    <property type="match status" value="1"/>
</dbReference>
<reference evidence="8" key="1">
    <citation type="submission" date="2020-05" db="EMBL/GenBank/DDBJ databases">
        <authorList>
            <person name="Chiriac C."/>
            <person name="Salcher M."/>
            <person name="Ghai R."/>
            <person name="Kavagutti S V."/>
        </authorList>
    </citation>
    <scope>NUCLEOTIDE SEQUENCE</scope>
</reference>
<dbReference type="PANTHER" id="PTHR46696:SF4">
    <property type="entry name" value="BIOTIN BIOSYNTHESIS CYTOCHROME P450"/>
    <property type="match status" value="1"/>
</dbReference>
<dbReference type="InterPro" id="IPR036396">
    <property type="entry name" value="Cyt_P450_sf"/>
</dbReference>